<dbReference type="Pfam" id="PF00534">
    <property type="entry name" value="Glycos_transf_1"/>
    <property type="match status" value="1"/>
</dbReference>
<reference evidence="3 4" key="1">
    <citation type="submission" date="2023-07" db="EMBL/GenBank/DDBJ databases">
        <title>Genomic Encyclopedia of Type Strains, Phase IV (KMG-IV): sequencing the most valuable type-strain genomes for metagenomic binning, comparative biology and taxonomic classification.</title>
        <authorList>
            <person name="Goeker M."/>
        </authorList>
    </citation>
    <scope>NUCLEOTIDE SEQUENCE [LARGE SCALE GENOMIC DNA]</scope>
    <source>
        <strain evidence="3 4">DSM 2457</strain>
    </source>
</reference>
<evidence type="ECO:0000256" key="1">
    <source>
        <dbReference type="ARBA" id="ARBA00022679"/>
    </source>
</evidence>
<keyword evidence="1" id="KW-0808">Transferase</keyword>
<comment type="caution">
    <text evidence="3">The sequence shown here is derived from an EMBL/GenBank/DDBJ whole genome shotgun (WGS) entry which is preliminary data.</text>
</comment>
<feature type="domain" description="Glycosyl transferase family 1" evidence="2">
    <location>
        <begin position="189"/>
        <end position="334"/>
    </location>
</feature>
<name>A0ABU0BHA6_9HYPH</name>
<dbReference type="SUPFAM" id="SSF53756">
    <property type="entry name" value="UDP-Glycosyltransferase/glycogen phosphorylase"/>
    <property type="match status" value="1"/>
</dbReference>
<gene>
    <name evidence="3" type="ORF">J2S75_003751</name>
</gene>
<dbReference type="Proteomes" id="UP001224682">
    <property type="component" value="Unassembled WGS sequence"/>
</dbReference>
<dbReference type="PANTHER" id="PTHR46401:SF2">
    <property type="entry name" value="GLYCOSYLTRANSFERASE WBBK-RELATED"/>
    <property type="match status" value="1"/>
</dbReference>
<evidence type="ECO:0000313" key="4">
    <source>
        <dbReference type="Proteomes" id="UP001224682"/>
    </source>
</evidence>
<accession>A0ABU0BHA6</accession>
<protein>
    <submittedName>
        <fullName evidence="3">Glycosyltransferase involved in cell wall biosynthesis</fullName>
    </submittedName>
</protein>
<dbReference type="InterPro" id="IPR001296">
    <property type="entry name" value="Glyco_trans_1"/>
</dbReference>
<evidence type="ECO:0000313" key="3">
    <source>
        <dbReference type="EMBL" id="MDQ0304706.1"/>
    </source>
</evidence>
<dbReference type="PANTHER" id="PTHR46401">
    <property type="entry name" value="GLYCOSYLTRANSFERASE WBBK-RELATED"/>
    <property type="match status" value="1"/>
</dbReference>
<sequence>MDICINGRFLAGPPAATYAVAERLSRALVALGASGAYPADWRMRVLAPPNACALDAGLPVERVGSRTGNLWEQIDLPRAAGGRLLINFAARSPLLLRNGLTMVHDAQVFTAPSSYSLAFRATLKANIRLAGRRQLGLLTVSDFAKSELVGLGLAPAERVHVIPNGVDHALRAPPQTEILARFGLAPRGYALALANLMPHKNIPLLIRAFARPALAGMTLVLVGGTGRAAFAAAGVTAGANVVFPGYVNDGEMRALQENALAVCTPSLTEGFGLPPVEGLMLGTPAVIAPCGALPEVCGPGALQADPHDPSAWEAALLRLRDESGLRARLARDGRAFVARFTWHAAGRRLLEVVDTVAASRGRCPP</sequence>
<proteinExistence type="predicted"/>
<dbReference type="CDD" id="cd03809">
    <property type="entry name" value="GT4_MtfB-like"/>
    <property type="match status" value="1"/>
</dbReference>
<dbReference type="RefSeq" id="WP_307022127.1">
    <property type="nucleotide sequence ID" value="NZ_JAUSUI010000009.1"/>
</dbReference>
<evidence type="ECO:0000259" key="2">
    <source>
        <dbReference type="Pfam" id="PF00534"/>
    </source>
</evidence>
<dbReference type="EMBL" id="JAUSUI010000009">
    <property type="protein sequence ID" value="MDQ0304706.1"/>
    <property type="molecule type" value="Genomic_DNA"/>
</dbReference>
<keyword evidence="4" id="KW-1185">Reference proteome</keyword>
<dbReference type="Gene3D" id="3.40.50.2000">
    <property type="entry name" value="Glycogen Phosphorylase B"/>
    <property type="match status" value="2"/>
</dbReference>
<organism evidence="3 4">
    <name type="scientific">Ancylobacter polymorphus</name>
    <dbReference type="NCBI Taxonomy" id="223390"/>
    <lineage>
        <taxon>Bacteria</taxon>
        <taxon>Pseudomonadati</taxon>
        <taxon>Pseudomonadota</taxon>
        <taxon>Alphaproteobacteria</taxon>
        <taxon>Hyphomicrobiales</taxon>
        <taxon>Xanthobacteraceae</taxon>
        <taxon>Ancylobacter</taxon>
    </lineage>
</organism>